<dbReference type="Proteomes" id="UP001597063">
    <property type="component" value="Unassembled WGS sequence"/>
</dbReference>
<accession>A0ABW2XN30</accession>
<dbReference type="InterPro" id="IPR038071">
    <property type="entry name" value="UROD/MetE-like_sf"/>
</dbReference>
<evidence type="ECO:0000313" key="2">
    <source>
        <dbReference type="Proteomes" id="UP001597063"/>
    </source>
</evidence>
<dbReference type="RefSeq" id="WP_131761046.1">
    <property type="nucleotide sequence ID" value="NZ_CAACUY010000143.1"/>
</dbReference>
<evidence type="ECO:0008006" key="3">
    <source>
        <dbReference type="Google" id="ProtNLM"/>
    </source>
</evidence>
<keyword evidence="2" id="KW-1185">Reference proteome</keyword>
<dbReference type="EMBL" id="JBHTGP010000013">
    <property type="protein sequence ID" value="MFD0687887.1"/>
    <property type="molecule type" value="Genomic_DNA"/>
</dbReference>
<name>A0ABW2XN30_9ACTN</name>
<gene>
    <name evidence="1" type="ORF">ACFQZM_25555</name>
</gene>
<sequence>MSGRSVHLVGSYPADDARQAMTAAVRAAGPRLRTLADGEVGERRNWVMNIIDGFRDHPDVELRRDGDWSGYGETPVFRVKRGHRLTADALRLRHARDAETSFAEFTKIRADHGLDGLAFQVGIPGDLDLALFAFGPARALARRGAFREALAREIGEIAAWGGREVLFQLEYPVELVMAASAPAPLRPPVARFLARGMARPAAAAPPGTRFGVHLCVGDLNHRALKRLASTAPLVALTRALLRAWPDGRPLEYVHVPLASGDAPPTLDTAFYQDLKRLRTMPRDVRFIAGLVHPAQDVEDQRHVLRTVETLLGRTADVSSPCGLGRSSPAEAEQALTRAAALAALT</sequence>
<evidence type="ECO:0000313" key="1">
    <source>
        <dbReference type="EMBL" id="MFD0687887.1"/>
    </source>
</evidence>
<reference evidence="2" key="1">
    <citation type="journal article" date="2019" name="Int. J. Syst. Evol. Microbiol.">
        <title>The Global Catalogue of Microorganisms (GCM) 10K type strain sequencing project: providing services to taxonomists for standard genome sequencing and annotation.</title>
        <authorList>
            <consortium name="The Broad Institute Genomics Platform"/>
            <consortium name="The Broad Institute Genome Sequencing Center for Infectious Disease"/>
            <person name="Wu L."/>
            <person name="Ma J."/>
        </authorList>
    </citation>
    <scope>NUCLEOTIDE SEQUENCE [LARGE SCALE GENOMIC DNA]</scope>
    <source>
        <strain evidence="2">JCM 9371</strain>
    </source>
</reference>
<organism evidence="1 2">
    <name type="scientific">Actinomadura fibrosa</name>
    <dbReference type="NCBI Taxonomy" id="111802"/>
    <lineage>
        <taxon>Bacteria</taxon>
        <taxon>Bacillati</taxon>
        <taxon>Actinomycetota</taxon>
        <taxon>Actinomycetes</taxon>
        <taxon>Streptosporangiales</taxon>
        <taxon>Thermomonosporaceae</taxon>
        <taxon>Actinomadura</taxon>
    </lineage>
</organism>
<comment type="caution">
    <text evidence="1">The sequence shown here is derived from an EMBL/GenBank/DDBJ whole genome shotgun (WGS) entry which is preliminary data.</text>
</comment>
<dbReference type="SUPFAM" id="SSF51726">
    <property type="entry name" value="UROD/MetE-like"/>
    <property type="match status" value="1"/>
</dbReference>
<dbReference type="Gene3D" id="3.20.20.210">
    <property type="match status" value="1"/>
</dbReference>
<protein>
    <recommendedName>
        <fullName evidence="3">Cobalamin-independent methionine synthase MetE C-terminal/archaeal domain-containing protein</fullName>
    </recommendedName>
</protein>
<proteinExistence type="predicted"/>